<organism evidence="2">
    <name type="scientific">Pyricularia oryzae (strain 70-15 / ATCC MYA-4617 / FGSC 8958)</name>
    <name type="common">Rice blast fungus</name>
    <name type="synonym">Magnaporthe oryzae</name>
    <dbReference type="NCBI Taxonomy" id="242507"/>
    <lineage>
        <taxon>Eukaryota</taxon>
        <taxon>Fungi</taxon>
        <taxon>Dikarya</taxon>
        <taxon>Ascomycota</taxon>
        <taxon>Pezizomycotina</taxon>
        <taxon>Sordariomycetes</taxon>
        <taxon>Sordariomycetidae</taxon>
        <taxon>Magnaporthales</taxon>
        <taxon>Pyriculariaceae</taxon>
        <taxon>Pyricularia</taxon>
    </lineage>
</organism>
<reference evidence="2" key="1">
    <citation type="submission" date="2005-01" db="EMBL/GenBank/DDBJ databases">
        <title>The sequence of Magnaporthe grisea chromosome 7.</title>
        <authorList>
            <person name="Thon M.R."/>
            <person name="Pan H."/>
            <person name="Diener A."/>
            <person name="Papalas J."/>
            <person name="Taro A."/>
            <person name="Mitchell T."/>
            <person name="Dean R.A."/>
        </authorList>
    </citation>
    <scope>NUCLEOTIDE SEQUENCE</scope>
    <source>
        <strain evidence="2">70-15</strain>
    </source>
</reference>
<evidence type="ECO:0000313" key="2">
    <source>
        <dbReference type="EMBL" id="EAQ70812.1"/>
    </source>
</evidence>
<sequence length="105" mass="11367">MAARYELLDMRMKQPTKALKAVVLPTYSTPRSVTSTPEVSVALTGTSSRRLTRPRKAGKGAAPSRASAHSVRPVVMCRPTTLSEMQAMMRASRPVAAAADPVAWW</sequence>
<feature type="region of interest" description="Disordered" evidence="1">
    <location>
        <begin position="30"/>
        <end position="73"/>
    </location>
</feature>
<accession>Q2KGW6</accession>
<name>Q2KGW6_PYRO7</name>
<dbReference type="AlphaFoldDB" id="Q2KGW6"/>
<proteinExistence type="predicted"/>
<gene>
    <name evidence="2" type="ORF">MGCH7_ch7g219</name>
</gene>
<protein>
    <submittedName>
        <fullName evidence="2">Uncharacterized protein</fullName>
    </submittedName>
</protein>
<feature type="compositionally biased region" description="Polar residues" evidence="1">
    <location>
        <begin position="30"/>
        <end position="49"/>
    </location>
</feature>
<evidence type="ECO:0000256" key="1">
    <source>
        <dbReference type="SAM" id="MobiDB-lite"/>
    </source>
</evidence>
<dbReference type="EMBL" id="CM000230">
    <property type="protein sequence ID" value="EAQ70812.1"/>
    <property type="molecule type" value="Genomic_DNA"/>
</dbReference>